<gene>
    <name evidence="1" type="ORF">SC09_contig8orf00179</name>
</gene>
<evidence type="ECO:0000313" key="1">
    <source>
        <dbReference type="EMBL" id="KIU04518.1"/>
    </source>
</evidence>
<dbReference type="RefSeq" id="WP_158658231.1">
    <property type="nucleotide sequence ID" value="NZ_CP061871.1"/>
</dbReference>
<proteinExistence type="predicted"/>
<dbReference type="EMBL" id="JXBC01000014">
    <property type="protein sequence ID" value="KIU04518.1"/>
    <property type="molecule type" value="Genomic_DNA"/>
</dbReference>
<dbReference type="AlphaFoldDB" id="A0A0D1I6V2"/>
<organism evidence="1 2">
    <name type="scientific">Bacillus subtilis</name>
    <dbReference type="NCBI Taxonomy" id="1423"/>
    <lineage>
        <taxon>Bacteria</taxon>
        <taxon>Bacillati</taxon>
        <taxon>Bacillota</taxon>
        <taxon>Bacilli</taxon>
        <taxon>Bacillales</taxon>
        <taxon>Bacillaceae</taxon>
        <taxon>Bacillus</taxon>
    </lineage>
</organism>
<dbReference type="Pfam" id="PF18780">
    <property type="entry name" value="HNH_repeat"/>
    <property type="match status" value="1"/>
</dbReference>
<dbReference type="PATRIC" id="fig|1423.173.peg.4977"/>
<dbReference type="InterPro" id="IPR041025">
    <property type="entry name" value="HNH_repeat"/>
</dbReference>
<accession>A0A0D1I6V2</accession>
<protein>
    <submittedName>
        <fullName evidence="1">Uncharacterized protein</fullName>
    </submittedName>
</protein>
<evidence type="ECO:0000313" key="2">
    <source>
        <dbReference type="Proteomes" id="UP000032247"/>
    </source>
</evidence>
<name>A0A0D1I6V2_BACIU</name>
<sequence>MNLRRISIGILQQEAKELGRSPKIKEGKQARAIRKHFGSFNNSLEATG</sequence>
<comment type="caution">
    <text evidence="1">The sequence shown here is derived from an EMBL/GenBank/DDBJ whole genome shotgun (WGS) entry which is preliminary data.</text>
</comment>
<reference evidence="1 2" key="1">
    <citation type="submission" date="2014-12" db="EMBL/GenBank/DDBJ databases">
        <title>Comparative genome analysis of Bacillus coagulans HM-08, Clostridium butyricum HM-68, Bacillus subtilis HM-66 and Bacillus licheniformis BL-09.</title>
        <authorList>
            <person name="Zhang H."/>
        </authorList>
    </citation>
    <scope>NUCLEOTIDE SEQUENCE [LARGE SCALE GENOMIC DNA]</scope>
    <source>
        <strain evidence="1 2">HM-66</strain>
    </source>
</reference>
<dbReference type="Proteomes" id="UP000032247">
    <property type="component" value="Unassembled WGS sequence"/>
</dbReference>